<organism evidence="2 3">
    <name type="scientific">Leifsonia soli</name>
    <dbReference type="NCBI Taxonomy" id="582665"/>
    <lineage>
        <taxon>Bacteria</taxon>
        <taxon>Bacillati</taxon>
        <taxon>Actinomycetota</taxon>
        <taxon>Actinomycetes</taxon>
        <taxon>Micrococcales</taxon>
        <taxon>Microbacteriaceae</taxon>
        <taxon>Leifsonia</taxon>
    </lineage>
</organism>
<gene>
    <name evidence="2" type="ORF">BJ963_003405</name>
</gene>
<feature type="transmembrane region" description="Helical" evidence="1">
    <location>
        <begin position="113"/>
        <end position="134"/>
    </location>
</feature>
<proteinExistence type="predicted"/>
<evidence type="ECO:0000256" key="1">
    <source>
        <dbReference type="SAM" id="Phobius"/>
    </source>
</evidence>
<sequence>MSDSNLPPSYPAASSPAPAGGAPVAPPQQVNIAFWLYIVGAALSLISLIISLATIGSLKGDLQRQLAAQGQQISDSALNATVTASVTVAIVFGILYIAAYVLFAVFMRRGANWARIVLLIVTVLSLFGILGGFGLGAARVVVGVIATILIFLKPANEYFSAVKASKRPRA</sequence>
<evidence type="ECO:0000313" key="3">
    <source>
        <dbReference type="Proteomes" id="UP000589620"/>
    </source>
</evidence>
<feature type="transmembrane region" description="Helical" evidence="1">
    <location>
        <begin position="140"/>
        <end position="159"/>
    </location>
</feature>
<dbReference type="RefSeq" id="WP_089914328.1">
    <property type="nucleotide sequence ID" value="NZ_BAAAPX010000001.1"/>
</dbReference>
<reference evidence="2 3" key="1">
    <citation type="submission" date="2020-07" db="EMBL/GenBank/DDBJ databases">
        <title>Sequencing the genomes of 1000 actinobacteria strains.</title>
        <authorList>
            <person name="Klenk H.-P."/>
        </authorList>
    </citation>
    <scope>NUCLEOTIDE SEQUENCE [LARGE SCALE GENOMIC DNA]</scope>
    <source>
        <strain evidence="2 3">DSM 23871</strain>
    </source>
</reference>
<dbReference type="Proteomes" id="UP000589620">
    <property type="component" value="Unassembled WGS sequence"/>
</dbReference>
<keyword evidence="1" id="KW-1133">Transmembrane helix</keyword>
<feature type="transmembrane region" description="Helical" evidence="1">
    <location>
        <begin position="78"/>
        <end position="106"/>
    </location>
</feature>
<protein>
    <submittedName>
        <fullName evidence="2">Uncharacterized protein</fullName>
    </submittedName>
</protein>
<accession>A0A852T2L7</accession>
<dbReference type="AlphaFoldDB" id="A0A852T2L7"/>
<feature type="transmembrane region" description="Helical" evidence="1">
    <location>
        <begin position="34"/>
        <end position="58"/>
    </location>
</feature>
<keyword evidence="1" id="KW-0812">Transmembrane</keyword>
<keyword evidence="1" id="KW-0472">Membrane</keyword>
<dbReference type="EMBL" id="JACCBJ010000001">
    <property type="protein sequence ID" value="NYD75886.1"/>
    <property type="molecule type" value="Genomic_DNA"/>
</dbReference>
<evidence type="ECO:0000313" key="2">
    <source>
        <dbReference type="EMBL" id="NYD75886.1"/>
    </source>
</evidence>
<name>A0A852T2L7_9MICO</name>
<keyword evidence="3" id="KW-1185">Reference proteome</keyword>
<comment type="caution">
    <text evidence="2">The sequence shown here is derived from an EMBL/GenBank/DDBJ whole genome shotgun (WGS) entry which is preliminary data.</text>
</comment>